<evidence type="ECO:0000313" key="3">
    <source>
        <dbReference type="Proteomes" id="UP001162972"/>
    </source>
</evidence>
<evidence type="ECO:0000313" key="2">
    <source>
        <dbReference type="EMBL" id="KAJ6425445.1"/>
    </source>
</evidence>
<keyword evidence="1" id="KW-0732">Signal</keyword>
<dbReference type="Proteomes" id="UP001162972">
    <property type="component" value="Chromosome 16"/>
</dbReference>
<protein>
    <recommendedName>
        <fullName evidence="4">Secreted protein</fullName>
    </recommendedName>
</protein>
<dbReference type="AlphaFoldDB" id="A0AAD6KMC7"/>
<gene>
    <name evidence="2" type="ORF">OIU84_026091</name>
</gene>
<organism evidence="2 3">
    <name type="scientific">Salix udensis</name>
    <dbReference type="NCBI Taxonomy" id="889485"/>
    <lineage>
        <taxon>Eukaryota</taxon>
        <taxon>Viridiplantae</taxon>
        <taxon>Streptophyta</taxon>
        <taxon>Embryophyta</taxon>
        <taxon>Tracheophyta</taxon>
        <taxon>Spermatophyta</taxon>
        <taxon>Magnoliopsida</taxon>
        <taxon>eudicotyledons</taxon>
        <taxon>Gunneridae</taxon>
        <taxon>Pentapetalae</taxon>
        <taxon>rosids</taxon>
        <taxon>fabids</taxon>
        <taxon>Malpighiales</taxon>
        <taxon>Salicaceae</taxon>
        <taxon>Saliceae</taxon>
        <taxon>Salix</taxon>
    </lineage>
</organism>
<evidence type="ECO:0008006" key="4">
    <source>
        <dbReference type="Google" id="ProtNLM"/>
    </source>
</evidence>
<evidence type="ECO:0000256" key="1">
    <source>
        <dbReference type="SAM" id="SignalP"/>
    </source>
</evidence>
<dbReference type="EMBL" id="JAPFFJ010000006">
    <property type="protein sequence ID" value="KAJ6425445.1"/>
    <property type="molecule type" value="Genomic_DNA"/>
</dbReference>
<proteinExistence type="predicted"/>
<feature type="chain" id="PRO_5042122911" description="Secreted protein" evidence="1">
    <location>
        <begin position="22"/>
        <end position="103"/>
    </location>
</feature>
<keyword evidence="3" id="KW-1185">Reference proteome</keyword>
<comment type="caution">
    <text evidence="2">The sequence shown here is derived from an EMBL/GenBank/DDBJ whole genome shotgun (WGS) entry which is preliminary data.</text>
</comment>
<reference evidence="2 3" key="1">
    <citation type="journal article" date="2023" name="Int. J. Mol. Sci.">
        <title>De Novo Assembly and Annotation of 11 Diverse Shrub Willow (Salix) Genomes Reveals Novel Gene Organization in Sex-Linked Regions.</title>
        <authorList>
            <person name="Hyden B."/>
            <person name="Feng K."/>
            <person name="Yates T.B."/>
            <person name="Jawdy S."/>
            <person name="Cereghino C."/>
            <person name="Smart L.B."/>
            <person name="Muchero W."/>
        </authorList>
    </citation>
    <scope>NUCLEOTIDE SEQUENCE [LARGE SCALE GENOMIC DNA]</scope>
    <source>
        <tissue evidence="2">Shoot tip</tissue>
    </source>
</reference>
<sequence>MWARRWSFSALICCLWRSKSSSPSLLLLRPDRRGFLEGGEWVGLRKERIESEMKVCREEERGEEEGIEWIKDLSVHFEDLALRSSFVAEERNSCGDEFWREEE</sequence>
<feature type="signal peptide" evidence="1">
    <location>
        <begin position="1"/>
        <end position="21"/>
    </location>
</feature>
<accession>A0AAD6KMC7</accession>
<name>A0AAD6KMC7_9ROSI</name>